<comment type="caution">
    <text evidence="1">The sequence shown here is derived from an EMBL/GenBank/DDBJ whole genome shotgun (WGS) entry which is preliminary data.</text>
</comment>
<reference evidence="1 2" key="1">
    <citation type="submission" date="2024-03" db="EMBL/GenBank/DDBJ databases">
        <title>Adaptation during the transition from Ophiocordyceps entomopathogen to insect associate is accompanied by gene loss and intensified selection.</title>
        <authorList>
            <person name="Ward C.M."/>
            <person name="Onetto C.A."/>
            <person name="Borneman A.R."/>
        </authorList>
    </citation>
    <scope>NUCLEOTIDE SEQUENCE [LARGE SCALE GENOMIC DNA]</scope>
    <source>
        <strain evidence="1">AWRI1</strain>
        <tissue evidence="1">Single Adult Female</tissue>
    </source>
</reference>
<dbReference type="AlphaFoldDB" id="A0AAN9TUE6"/>
<gene>
    <name evidence="1" type="ORF">V9T40_005099</name>
</gene>
<keyword evidence="2" id="KW-1185">Reference proteome</keyword>
<sequence>MWTRLDGEQPKISASRRLVHNLEVDGRLRPTAARGYRNQPAVIEKWLHIADVAVDPKYNIVAIRLVRDFALLALLSH</sequence>
<protein>
    <submittedName>
        <fullName evidence="1">Uncharacterized protein</fullName>
    </submittedName>
</protein>
<dbReference type="Proteomes" id="UP001367676">
    <property type="component" value="Unassembled WGS sequence"/>
</dbReference>
<evidence type="ECO:0000313" key="1">
    <source>
        <dbReference type="EMBL" id="KAK7584136.1"/>
    </source>
</evidence>
<dbReference type="EMBL" id="JBBCAQ010000032">
    <property type="protein sequence ID" value="KAK7584136.1"/>
    <property type="molecule type" value="Genomic_DNA"/>
</dbReference>
<accession>A0AAN9TUE6</accession>
<organism evidence="1 2">
    <name type="scientific">Parthenolecanium corni</name>
    <dbReference type="NCBI Taxonomy" id="536013"/>
    <lineage>
        <taxon>Eukaryota</taxon>
        <taxon>Metazoa</taxon>
        <taxon>Ecdysozoa</taxon>
        <taxon>Arthropoda</taxon>
        <taxon>Hexapoda</taxon>
        <taxon>Insecta</taxon>
        <taxon>Pterygota</taxon>
        <taxon>Neoptera</taxon>
        <taxon>Paraneoptera</taxon>
        <taxon>Hemiptera</taxon>
        <taxon>Sternorrhyncha</taxon>
        <taxon>Coccoidea</taxon>
        <taxon>Coccidae</taxon>
        <taxon>Parthenolecanium</taxon>
    </lineage>
</organism>
<name>A0AAN9TUE6_9HEMI</name>
<evidence type="ECO:0000313" key="2">
    <source>
        <dbReference type="Proteomes" id="UP001367676"/>
    </source>
</evidence>
<proteinExistence type="predicted"/>